<dbReference type="EMBL" id="NMUH01002287">
    <property type="protein sequence ID" value="MQL99060.1"/>
    <property type="molecule type" value="Genomic_DNA"/>
</dbReference>
<proteinExistence type="predicted"/>
<name>A0A843VZY2_COLES</name>
<keyword evidence="2" id="KW-1185">Reference proteome</keyword>
<protein>
    <submittedName>
        <fullName evidence="1">Uncharacterized protein</fullName>
    </submittedName>
</protein>
<dbReference type="Proteomes" id="UP000652761">
    <property type="component" value="Unassembled WGS sequence"/>
</dbReference>
<gene>
    <name evidence="1" type="ORF">Taro_031770</name>
</gene>
<reference evidence="1" key="1">
    <citation type="submission" date="2017-07" db="EMBL/GenBank/DDBJ databases">
        <title>Taro Niue Genome Assembly and Annotation.</title>
        <authorList>
            <person name="Atibalentja N."/>
            <person name="Keating K."/>
            <person name="Fields C.J."/>
        </authorList>
    </citation>
    <scope>NUCLEOTIDE SEQUENCE</scope>
    <source>
        <strain evidence="1">Niue_2</strain>
        <tissue evidence="1">Leaf</tissue>
    </source>
</reference>
<evidence type="ECO:0000313" key="2">
    <source>
        <dbReference type="Proteomes" id="UP000652761"/>
    </source>
</evidence>
<dbReference type="AlphaFoldDB" id="A0A843VZY2"/>
<sequence length="91" mass="9566">MSEGVAPGGGCAQVMDLEQKGKMVGQRRKPPTSPSHCLALRWFWSHVGRSGVGPQFGRTAVVVGASDRHPTIVSVTRSLVSSVVAPECVVP</sequence>
<accession>A0A843VZY2</accession>
<comment type="caution">
    <text evidence="1">The sequence shown here is derived from an EMBL/GenBank/DDBJ whole genome shotgun (WGS) entry which is preliminary data.</text>
</comment>
<organism evidence="1 2">
    <name type="scientific">Colocasia esculenta</name>
    <name type="common">Wild taro</name>
    <name type="synonym">Arum esculentum</name>
    <dbReference type="NCBI Taxonomy" id="4460"/>
    <lineage>
        <taxon>Eukaryota</taxon>
        <taxon>Viridiplantae</taxon>
        <taxon>Streptophyta</taxon>
        <taxon>Embryophyta</taxon>
        <taxon>Tracheophyta</taxon>
        <taxon>Spermatophyta</taxon>
        <taxon>Magnoliopsida</taxon>
        <taxon>Liliopsida</taxon>
        <taxon>Araceae</taxon>
        <taxon>Aroideae</taxon>
        <taxon>Colocasieae</taxon>
        <taxon>Colocasia</taxon>
    </lineage>
</organism>
<evidence type="ECO:0000313" key="1">
    <source>
        <dbReference type="EMBL" id="MQL99060.1"/>
    </source>
</evidence>